<organism evidence="1 2">
    <name type="scientific">Gossypium hirsutum</name>
    <name type="common">Upland cotton</name>
    <name type="synonym">Gossypium mexicanum</name>
    <dbReference type="NCBI Taxonomy" id="3635"/>
    <lineage>
        <taxon>Eukaryota</taxon>
        <taxon>Viridiplantae</taxon>
        <taxon>Streptophyta</taxon>
        <taxon>Embryophyta</taxon>
        <taxon>Tracheophyta</taxon>
        <taxon>Spermatophyta</taxon>
        <taxon>Magnoliopsida</taxon>
        <taxon>eudicotyledons</taxon>
        <taxon>Gunneridae</taxon>
        <taxon>Pentapetalae</taxon>
        <taxon>rosids</taxon>
        <taxon>malvids</taxon>
        <taxon>Malvales</taxon>
        <taxon>Malvaceae</taxon>
        <taxon>Malvoideae</taxon>
        <taxon>Gossypium</taxon>
    </lineage>
</organism>
<reference evidence="2" key="2">
    <citation type="submission" date="2025-08" db="UniProtKB">
        <authorList>
            <consortium name="RefSeq"/>
        </authorList>
    </citation>
    <scope>IDENTIFICATION</scope>
</reference>
<dbReference type="Proteomes" id="UP000818029">
    <property type="component" value="Chromosome A12"/>
</dbReference>
<name>A0A1U8NGI1_GOSHI</name>
<keyword evidence="1" id="KW-1185">Reference proteome</keyword>
<evidence type="ECO:0000313" key="1">
    <source>
        <dbReference type="Proteomes" id="UP000818029"/>
    </source>
</evidence>
<protein>
    <submittedName>
        <fullName evidence="2">Uncharacterized protein</fullName>
    </submittedName>
</protein>
<dbReference type="KEGG" id="ghi:107948194"/>
<dbReference type="RefSeq" id="XP_016738151.2">
    <property type="nucleotide sequence ID" value="XM_016882662.2"/>
</dbReference>
<dbReference type="PaxDb" id="3635-A0A1U8NGI1"/>
<dbReference type="AlphaFoldDB" id="A0A1U8NGI1"/>
<gene>
    <name evidence="2" type="primary">LOC107948194</name>
</gene>
<evidence type="ECO:0000313" key="2">
    <source>
        <dbReference type="RefSeq" id="XP_016738151.2"/>
    </source>
</evidence>
<reference evidence="1" key="1">
    <citation type="journal article" date="2020" name="Nat. Genet.">
        <title>Genomic diversifications of five Gossypium allopolyploid species and their impact on cotton improvement.</title>
        <authorList>
            <person name="Chen Z.J."/>
            <person name="Sreedasyam A."/>
            <person name="Ando A."/>
            <person name="Song Q."/>
            <person name="De Santiago L.M."/>
            <person name="Hulse-Kemp A.M."/>
            <person name="Ding M."/>
            <person name="Ye W."/>
            <person name="Kirkbride R.C."/>
            <person name="Jenkins J."/>
            <person name="Plott C."/>
            <person name="Lovell J."/>
            <person name="Lin Y.M."/>
            <person name="Vaughn R."/>
            <person name="Liu B."/>
            <person name="Simpson S."/>
            <person name="Scheffler B.E."/>
            <person name="Wen L."/>
            <person name="Saski C.A."/>
            <person name="Grover C.E."/>
            <person name="Hu G."/>
            <person name="Conover J.L."/>
            <person name="Carlson J.W."/>
            <person name="Shu S."/>
            <person name="Boston L.B."/>
            <person name="Williams M."/>
            <person name="Peterson D.G."/>
            <person name="McGee K."/>
            <person name="Jones D.C."/>
            <person name="Wendel J.F."/>
            <person name="Stelly D.M."/>
            <person name="Grimwood J."/>
            <person name="Schmutz J."/>
        </authorList>
    </citation>
    <scope>NUCLEOTIDE SEQUENCE [LARGE SCALE GENOMIC DNA]</scope>
    <source>
        <strain evidence="1">cv. TM-1</strain>
    </source>
</reference>
<dbReference type="GeneID" id="107948194"/>
<proteinExistence type="predicted"/>
<sequence length="125" mass="13941">MEPVPEQVLAVNVKARTKVGVSVAVTVKCDGITMKELDGGDMPKCVIDMLKWVLCSLSFSISFASSSANRKSSAQNRVFYCHCSLRAPVCNVNTSRNKRRKFFGYANLKEVNFFFLIVGLKEIRV</sequence>
<accession>A0A1U8NGI1</accession>